<dbReference type="OrthoDB" id="2189982at2759"/>
<sequence length="259" mass="29652">MILFLIPVIFCNVMKKYMFNVGQSLLGPPVKPNGLSDNYIMNGNVLVISHSSLGYSYSQLGSLFKKSKGSVISKKRSKDDMRIDFKFKVFHQERNNQQVHFWFSDEQITSVEQLKKGACFTVNYTQSGAYLSVMYGENLQESQLQREKVINLIDKDIVFRMEKLKNKLKFSVGSTNNMALIHEISHEIIKNNMFFGVQVKQNDGASKFLLTGIRGYDILDNVKGTPEGESRFGFFSWIIFLALAGGLGYYLYQNYAKYK</sequence>
<dbReference type="Proteomes" id="UP000030655">
    <property type="component" value="Unassembled WGS sequence"/>
</dbReference>
<feature type="transmembrane region" description="Helical" evidence="1">
    <location>
        <begin position="232"/>
        <end position="252"/>
    </location>
</feature>
<dbReference type="STRING" id="1288291.A0A059EXQ9"/>
<organism evidence="2 3">
    <name type="scientific">Anncaliia algerae PRA339</name>
    <dbReference type="NCBI Taxonomy" id="1288291"/>
    <lineage>
        <taxon>Eukaryota</taxon>
        <taxon>Fungi</taxon>
        <taxon>Fungi incertae sedis</taxon>
        <taxon>Microsporidia</taxon>
        <taxon>Tubulinosematoidea</taxon>
        <taxon>Tubulinosematidae</taxon>
        <taxon>Anncaliia</taxon>
    </lineage>
</organism>
<dbReference type="EMBL" id="KK365261">
    <property type="protein sequence ID" value="KCZ79524.1"/>
    <property type="molecule type" value="Genomic_DNA"/>
</dbReference>
<evidence type="ECO:0000256" key="1">
    <source>
        <dbReference type="SAM" id="Phobius"/>
    </source>
</evidence>
<evidence type="ECO:0008006" key="4">
    <source>
        <dbReference type="Google" id="ProtNLM"/>
    </source>
</evidence>
<evidence type="ECO:0000313" key="2">
    <source>
        <dbReference type="EMBL" id="KCZ79524.1"/>
    </source>
</evidence>
<gene>
    <name evidence="2" type="ORF">H312_03082</name>
</gene>
<dbReference type="VEuPathDB" id="MicrosporidiaDB:H312_03082"/>
<proteinExistence type="predicted"/>
<keyword evidence="1" id="KW-1133">Transmembrane helix</keyword>
<reference evidence="2 3" key="2">
    <citation type="submission" date="2014-03" db="EMBL/GenBank/DDBJ databases">
        <title>The Genome Sequence of Anncaliia algerae insect isolate PRA339.</title>
        <authorList>
            <consortium name="The Broad Institute Genome Sequencing Platform"/>
            <consortium name="The Broad Institute Genome Sequencing Center for Infectious Disease"/>
            <person name="Cuomo C."/>
            <person name="Becnel J."/>
            <person name="Sanscrainte N."/>
            <person name="Walker B."/>
            <person name="Young S.K."/>
            <person name="Zeng Q."/>
            <person name="Gargeya S."/>
            <person name="Fitzgerald M."/>
            <person name="Haas B."/>
            <person name="Abouelleil A."/>
            <person name="Alvarado L."/>
            <person name="Arachchi H.M."/>
            <person name="Berlin A.M."/>
            <person name="Chapman S.B."/>
            <person name="Dewar J."/>
            <person name="Goldberg J."/>
            <person name="Griggs A."/>
            <person name="Gujja S."/>
            <person name="Hansen M."/>
            <person name="Howarth C."/>
            <person name="Imamovic A."/>
            <person name="Larimer J."/>
            <person name="McCowan C."/>
            <person name="Murphy C."/>
            <person name="Neiman D."/>
            <person name="Pearson M."/>
            <person name="Priest M."/>
            <person name="Roberts A."/>
            <person name="Saif S."/>
            <person name="Shea T."/>
            <person name="Sisk P."/>
            <person name="Sykes S."/>
            <person name="Wortman J."/>
            <person name="Nusbaum C."/>
            <person name="Birren B."/>
        </authorList>
    </citation>
    <scope>NUCLEOTIDE SEQUENCE [LARGE SCALE GENOMIC DNA]</scope>
    <source>
        <strain evidence="2 3">PRA339</strain>
    </source>
</reference>
<evidence type="ECO:0000313" key="3">
    <source>
        <dbReference type="Proteomes" id="UP000030655"/>
    </source>
</evidence>
<accession>A0A059EXQ9</accession>
<name>A0A059EXQ9_9MICR</name>
<dbReference type="HOGENOM" id="CLU_1073521_0_0_1"/>
<keyword evidence="1" id="KW-0812">Transmembrane</keyword>
<protein>
    <recommendedName>
        <fullName evidence="4">L-type lectin-like domain-containing protein</fullName>
    </recommendedName>
</protein>
<reference evidence="3" key="1">
    <citation type="submission" date="2013-02" db="EMBL/GenBank/DDBJ databases">
        <authorList>
            <consortium name="The Broad Institute Genome Sequencing Platform"/>
            <person name="Cuomo C."/>
            <person name="Becnel J."/>
            <person name="Sanscrainte N."/>
            <person name="Walker B."/>
            <person name="Young S.K."/>
            <person name="Zeng Q."/>
            <person name="Gargeya S."/>
            <person name="Fitzgerald M."/>
            <person name="Haas B."/>
            <person name="Abouelleil A."/>
            <person name="Alvarado L."/>
            <person name="Arachchi H.M."/>
            <person name="Berlin A.M."/>
            <person name="Chapman S.B."/>
            <person name="Dewar J."/>
            <person name="Goldberg J."/>
            <person name="Griggs A."/>
            <person name="Gujja S."/>
            <person name="Hansen M."/>
            <person name="Howarth C."/>
            <person name="Imamovic A."/>
            <person name="Larimer J."/>
            <person name="McCowan C."/>
            <person name="Murphy C."/>
            <person name="Neiman D."/>
            <person name="Pearson M."/>
            <person name="Priest M."/>
            <person name="Roberts A."/>
            <person name="Saif S."/>
            <person name="Shea T."/>
            <person name="Sisk P."/>
            <person name="Sykes S."/>
            <person name="Wortman J."/>
            <person name="Nusbaum C."/>
            <person name="Birren B."/>
        </authorList>
    </citation>
    <scope>NUCLEOTIDE SEQUENCE [LARGE SCALE GENOMIC DNA]</scope>
    <source>
        <strain evidence="3">PRA339</strain>
    </source>
</reference>
<keyword evidence="1" id="KW-0472">Membrane</keyword>
<dbReference type="AlphaFoldDB" id="A0A059EXQ9"/>
<keyword evidence="3" id="KW-1185">Reference proteome</keyword>